<dbReference type="OrthoDB" id="1467516at2"/>
<dbReference type="EMBL" id="OCMF01000002">
    <property type="protein sequence ID" value="SOC80027.1"/>
    <property type="molecule type" value="Genomic_DNA"/>
</dbReference>
<organism evidence="2 3">
    <name type="scientific">Salinimicrobium sediminis</name>
    <dbReference type="NCBI Taxonomy" id="1343891"/>
    <lineage>
        <taxon>Bacteria</taxon>
        <taxon>Pseudomonadati</taxon>
        <taxon>Bacteroidota</taxon>
        <taxon>Flavobacteriia</taxon>
        <taxon>Flavobacteriales</taxon>
        <taxon>Flavobacteriaceae</taxon>
        <taxon>Salinimicrobium</taxon>
    </lineage>
</organism>
<gene>
    <name evidence="2" type="ORF">SAMN06296241_1570</name>
</gene>
<dbReference type="Proteomes" id="UP000219193">
    <property type="component" value="Unassembled WGS sequence"/>
</dbReference>
<dbReference type="AlphaFoldDB" id="A0A285X3V7"/>
<dbReference type="RefSeq" id="WP_097055831.1">
    <property type="nucleotide sequence ID" value="NZ_OCMF01000002.1"/>
</dbReference>
<sequence>MFSREESKKIRQEFWTSFGKNYPRKWLLYNTRIKDFSLKFTFTRRIAEVSIDLDATDEIMRLYYFEKLQSLQNILKEEFLPDVVFAEAYELENGKFISRVYVTREGVNIHNKKDWPEVQEWLAAKMEALESFFLEYRDFIEQ</sequence>
<proteinExistence type="predicted"/>
<dbReference type="Pfam" id="PF14088">
    <property type="entry name" value="DUF4268"/>
    <property type="match status" value="1"/>
</dbReference>
<evidence type="ECO:0000313" key="2">
    <source>
        <dbReference type="EMBL" id="SOC80027.1"/>
    </source>
</evidence>
<name>A0A285X3V7_9FLAO</name>
<reference evidence="3" key="1">
    <citation type="submission" date="2017-09" db="EMBL/GenBank/DDBJ databases">
        <authorList>
            <person name="Varghese N."/>
            <person name="Submissions S."/>
        </authorList>
    </citation>
    <scope>NUCLEOTIDE SEQUENCE [LARGE SCALE GENOMIC DNA]</scope>
    <source>
        <strain evidence="3">CGMCC 1.12641</strain>
    </source>
</reference>
<evidence type="ECO:0000259" key="1">
    <source>
        <dbReference type="Pfam" id="PF14088"/>
    </source>
</evidence>
<evidence type="ECO:0000313" key="3">
    <source>
        <dbReference type="Proteomes" id="UP000219193"/>
    </source>
</evidence>
<protein>
    <recommendedName>
        <fullName evidence="1">DUF4268 domain-containing protein</fullName>
    </recommendedName>
</protein>
<feature type="domain" description="DUF4268" evidence="1">
    <location>
        <begin position="10"/>
        <end position="136"/>
    </location>
</feature>
<accession>A0A285X3V7</accession>
<dbReference type="InterPro" id="IPR025364">
    <property type="entry name" value="DUF4268"/>
</dbReference>
<keyword evidence="3" id="KW-1185">Reference proteome</keyword>